<dbReference type="InterPro" id="IPR036640">
    <property type="entry name" value="ABC1_TM_sf"/>
</dbReference>
<evidence type="ECO:0000256" key="3">
    <source>
        <dbReference type="ARBA" id="ARBA00022989"/>
    </source>
</evidence>
<dbReference type="GO" id="GO:0005886">
    <property type="term" value="C:plasma membrane"/>
    <property type="evidence" value="ECO:0007669"/>
    <property type="project" value="UniProtKB-SubCell"/>
</dbReference>
<dbReference type="SUPFAM" id="SSF90123">
    <property type="entry name" value="ABC transporter transmembrane region"/>
    <property type="match status" value="1"/>
</dbReference>
<dbReference type="PROSITE" id="PS50990">
    <property type="entry name" value="PEPTIDASE_C39"/>
    <property type="match status" value="1"/>
</dbReference>
<dbReference type="AlphaFoldDB" id="A0A7C9RJN6"/>
<keyword evidence="4 5" id="KW-0472">Membrane</keyword>
<evidence type="ECO:0000256" key="5">
    <source>
        <dbReference type="SAM" id="Phobius"/>
    </source>
</evidence>
<keyword evidence="9" id="KW-1185">Reference proteome</keyword>
<comment type="caution">
    <text evidence="8">The sequence shown here is derived from an EMBL/GenBank/DDBJ whole genome shotgun (WGS) entry which is preliminary data.</text>
</comment>
<keyword evidence="2 5" id="KW-0812">Transmembrane</keyword>
<feature type="non-terminal residue" evidence="8">
    <location>
        <position position="205"/>
    </location>
</feature>
<reference evidence="8" key="1">
    <citation type="submission" date="2020-02" db="EMBL/GenBank/DDBJ databases">
        <title>Draft genome sequence of Candidatus Afipia apatlaquensis IBT-C3, a potential strain for decolorization of textile dyes.</title>
        <authorList>
            <person name="Sanchez-Reyes A."/>
            <person name="Breton-Deval L."/>
            <person name="Mangelson H."/>
            <person name="Sanchez-Flores A."/>
        </authorList>
    </citation>
    <scope>NUCLEOTIDE SEQUENCE [LARGE SCALE GENOMIC DNA]</scope>
    <source>
        <strain evidence="8">IBT-C3</strain>
    </source>
</reference>
<name>A0A7C9RJN6_9BRAD</name>
<dbReference type="InterPro" id="IPR011527">
    <property type="entry name" value="ABC1_TM_dom"/>
</dbReference>
<dbReference type="Pfam" id="PF03412">
    <property type="entry name" value="Peptidase_C39"/>
    <property type="match status" value="1"/>
</dbReference>
<comment type="subcellular location">
    <subcellularLocation>
        <location evidence="1">Cell membrane</location>
        <topology evidence="1">Multi-pass membrane protein</topology>
    </subcellularLocation>
</comment>
<evidence type="ECO:0000259" key="7">
    <source>
        <dbReference type="PROSITE" id="PS50990"/>
    </source>
</evidence>
<accession>A0A7C9RJN6</accession>
<dbReference type="Gene3D" id="3.90.70.10">
    <property type="entry name" value="Cysteine proteinases"/>
    <property type="match status" value="1"/>
</dbReference>
<evidence type="ECO:0000256" key="1">
    <source>
        <dbReference type="ARBA" id="ARBA00004651"/>
    </source>
</evidence>
<evidence type="ECO:0000313" key="8">
    <source>
        <dbReference type="EMBL" id="NGX99165.1"/>
    </source>
</evidence>
<evidence type="ECO:0000256" key="2">
    <source>
        <dbReference type="ARBA" id="ARBA00022692"/>
    </source>
</evidence>
<dbReference type="PROSITE" id="PS50929">
    <property type="entry name" value="ABC_TM1F"/>
    <property type="match status" value="1"/>
</dbReference>
<dbReference type="GO" id="GO:0140359">
    <property type="term" value="F:ABC-type transporter activity"/>
    <property type="evidence" value="ECO:0007669"/>
    <property type="project" value="InterPro"/>
</dbReference>
<organism evidence="8 9">
    <name type="scientific">Candidatus Afipia apatlaquensis</name>
    <dbReference type="NCBI Taxonomy" id="2712852"/>
    <lineage>
        <taxon>Bacteria</taxon>
        <taxon>Pseudomonadati</taxon>
        <taxon>Pseudomonadota</taxon>
        <taxon>Alphaproteobacteria</taxon>
        <taxon>Hyphomicrobiales</taxon>
        <taxon>Nitrobacteraceae</taxon>
        <taxon>Afipia</taxon>
    </lineage>
</organism>
<dbReference type="InterPro" id="IPR005074">
    <property type="entry name" value="Peptidase_C39"/>
</dbReference>
<dbReference type="EMBL" id="JAAMRR010001499">
    <property type="protein sequence ID" value="NGX99165.1"/>
    <property type="molecule type" value="Genomic_DNA"/>
</dbReference>
<protein>
    <submittedName>
        <fullName evidence="8">Type I secretion system permease/ATPase</fullName>
    </submittedName>
</protein>
<evidence type="ECO:0000313" key="9">
    <source>
        <dbReference type="Proteomes" id="UP000480266"/>
    </source>
</evidence>
<evidence type="ECO:0000259" key="6">
    <source>
        <dbReference type="PROSITE" id="PS50929"/>
    </source>
</evidence>
<feature type="domain" description="ABC transmembrane type-1" evidence="6">
    <location>
        <begin position="151"/>
        <end position="205"/>
    </location>
</feature>
<sequence>MTRENDSGLLALVLLLRMNGITAEAEQVRHSIGVDTIGITEMLRCARNHGLKARTIKTNWARLARTPLPAIAALADGAFLILGNTSDDKALIQRPPELQPEAMSKTDFEDLWDGHLVLMARRASLSDLSRRFDITWFLGAIQKYRRLLGEVLIASFFLQIFALVTPLFFQVVIDKVLVHRGLGTLEILIIGLVTIAIFEAILGAL</sequence>
<proteinExistence type="predicted"/>
<feature type="transmembrane region" description="Helical" evidence="5">
    <location>
        <begin position="185"/>
        <end position="204"/>
    </location>
</feature>
<evidence type="ECO:0000256" key="4">
    <source>
        <dbReference type="ARBA" id="ARBA00023136"/>
    </source>
</evidence>
<keyword evidence="3 5" id="KW-1133">Transmembrane helix</keyword>
<dbReference type="GO" id="GO:0005524">
    <property type="term" value="F:ATP binding"/>
    <property type="evidence" value="ECO:0007669"/>
    <property type="project" value="InterPro"/>
</dbReference>
<feature type="transmembrane region" description="Helical" evidence="5">
    <location>
        <begin position="151"/>
        <end position="173"/>
    </location>
</feature>
<dbReference type="Proteomes" id="UP000480266">
    <property type="component" value="Unassembled WGS sequence"/>
</dbReference>
<dbReference type="GO" id="GO:0008233">
    <property type="term" value="F:peptidase activity"/>
    <property type="evidence" value="ECO:0007669"/>
    <property type="project" value="InterPro"/>
</dbReference>
<dbReference type="GO" id="GO:0006508">
    <property type="term" value="P:proteolysis"/>
    <property type="evidence" value="ECO:0007669"/>
    <property type="project" value="InterPro"/>
</dbReference>
<gene>
    <name evidence="8" type="ORF">G4V63_29380</name>
</gene>
<feature type="domain" description="Peptidase C39" evidence="7">
    <location>
        <begin position="1"/>
        <end position="119"/>
    </location>
</feature>